<dbReference type="RefSeq" id="WP_284208988.1">
    <property type="nucleotide sequence ID" value="NZ_BSSU01000016.1"/>
</dbReference>
<protein>
    <recommendedName>
        <fullName evidence="4">NAD/FAD-utilizing enzyme</fullName>
    </recommendedName>
</protein>
<organism evidence="2 3">
    <name type="scientific">Thalassotalea eurytherma</name>
    <dbReference type="NCBI Taxonomy" id="1144278"/>
    <lineage>
        <taxon>Bacteria</taxon>
        <taxon>Pseudomonadati</taxon>
        <taxon>Pseudomonadota</taxon>
        <taxon>Gammaproteobacteria</taxon>
        <taxon>Alteromonadales</taxon>
        <taxon>Colwelliaceae</taxon>
        <taxon>Thalassotalea</taxon>
    </lineage>
</organism>
<gene>
    <name evidence="2" type="ORF">theurythT_29810</name>
</gene>
<proteinExistence type="predicted"/>
<evidence type="ECO:0008006" key="4">
    <source>
        <dbReference type="Google" id="ProtNLM"/>
    </source>
</evidence>
<feature type="transmembrane region" description="Helical" evidence="1">
    <location>
        <begin position="88"/>
        <end position="111"/>
    </location>
</feature>
<comment type="caution">
    <text evidence="2">The sequence shown here is derived from an EMBL/GenBank/DDBJ whole genome shotgun (WGS) entry which is preliminary data.</text>
</comment>
<reference evidence="2 3" key="1">
    <citation type="submission" date="2023-03" db="EMBL/GenBank/DDBJ databases">
        <title>Draft genome sequence of Thalassotalea eurytherma JCM 18482T.</title>
        <authorList>
            <person name="Sawabe T."/>
        </authorList>
    </citation>
    <scope>NUCLEOTIDE SEQUENCE [LARGE SCALE GENOMIC DNA]</scope>
    <source>
        <strain evidence="2 3">JCM 18482</strain>
    </source>
</reference>
<keyword evidence="3" id="KW-1185">Reference proteome</keyword>
<accession>A0ABQ6H5U5</accession>
<sequence length="175" mass="19626">MKRYYYLSNDIDNTAQFEQKLVHSGVEKQHIHVYGISDTQAQHYALTPVLSIFKTDLVHYLLRGLFVGLILSAVLTALLIVFQVPNVVLLSIIGSIFLTGFVTWEAGLIGLHKVNYKFSPLKKLLTDTNHLVMVDVDAQQASLLCEQAKRLKCIVPVAVGSNLVNPFEQQETLLF</sequence>
<evidence type="ECO:0000256" key="1">
    <source>
        <dbReference type="SAM" id="Phobius"/>
    </source>
</evidence>
<dbReference type="EMBL" id="BSSU01000016">
    <property type="protein sequence ID" value="GLX83528.1"/>
    <property type="molecule type" value="Genomic_DNA"/>
</dbReference>
<dbReference type="Proteomes" id="UP001157133">
    <property type="component" value="Unassembled WGS sequence"/>
</dbReference>
<feature type="transmembrane region" description="Helical" evidence="1">
    <location>
        <begin position="60"/>
        <end position="82"/>
    </location>
</feature>
<evidence type="ECO:0000313" key="2">
    <source>
        <dbReference type="EMBL" id="GLX83528.1"/>
    </source>
</evidence>
<keyword evidence="1" id="KW-0812">Transmembrane</keyword>
<name>A0ABQ6H5U5_9GAMM</name>
<keyword evidence="1" id="KW-0472">Membrane</keyword>
<keyword evidence="1" id="KW-1133">Transmembrane helix</keyword>
<evidence type="ECO:0000313" key="3">
    <source>
        <dbReference type="Proteomes" id="UP001157133"/>
    </source>
</evidence>